<reference evidence="2" key="2">
    <citation type="journal article" date="2023" name="Biology">
        <title>Prokaryotic Life Associated with Coal-Fire Gas Vents Revealed by Metagenomics.</title>
        <authorList>
            <person name="Kadnikov V.V."/>
            <person name="Mardanov A.V."/>
            <person name="Beletsky A.V."/>
            <person name="Karnachuk O.V."/>
            <person name="Ravin N.V."/>
        </authorList>
    </citation>
    <scope>NUCLEOTIDE SEQUENCE</scope>
    <source>
        <strain evidence="2">Bu02</strain>
    </source>
</reference>
<dbReference type="AlphaFoldDB" id="A0AAT9LD49"/>
<sequence length="50" mass="5126">MIILTTAAATAATTAAATAATVIVVAALEGVFYDFLDVEFVHSFHLPESG</sequence>
<reference evidence="2" key="1">
    <citation type="submission" date="2020-10" db="EMBL/GenBank/DDBJ databases">
        <authorList>
            <person name="Kadnikov V."/>
            <person name="Beletsky A.V."/>
            <person name="Mardanov A.V."/>
            <person name="Karnachuk O.V."/>
            <person name="Ravin N.V."/>
        </authorList>
    </citation>
    <scope>NUCLEOTIDE SEQUENCE</scope>
    <source>
        <strain evidence="2">Bu02</strain>
    </source>
</reference>
<gene>
    <name evidence="2" type="ORF">IMF26_02605</name>
</gene>
<organism evidence="2">
    <name type="scientific">Candidatus Fermentithermobacillus carboniphilus</name>
    <dbReference type="NCBI Taxonomy" id="3085328"/>
    <lineage>
        <taxon>Bacteria</taxon>
        <taxon>Bacillati</taxon>
        <taxon>Bacillota</taxon>
        <taxon>Candidatus Fermentithermobacillia</taxon>
        <taxon>Candidatus Fermentithermobacillales</taxon>
        <taxon>Candidatus Fermentithermobacillaceae</taxon>
        <taxon>Candidatus Fermentithermobacillus</taxon>
    </lineage>
</organism>
<keyword evidence="1" id="KW-0732">Signal</keyword>
<name>A0AAT9LD49_9FIRM</name>
<evidence type="ECO:0000313" key="2">
    <source>
        <dbReference type="EMBL" id="QUL98980.1"/>
    </source>
</evidence>
<evidence type="ECO:0000256" key="1">
    <source>
        <dbReference type="SAM" id="SignalP"/>
    </source>
</evidence>
<protein>
    <submittedName>
        <fullName evidence="2">Uncharacterized protein</fullName>
    </submittedName>
</protein>
<feature type="chain" id="PRO_5043322306" evidence="1">
    <location>
        <begin position="20"/>
        <end position="50"/>
    </location>
</feature>
<accession>A0AAT9LD49</accession>
<feature type="signal peptide" evidence="1">
    <location>
        <begin position="1"/>
        <end position="19"/>
    </location>
</feature>
<proteinExistence type="predicted"/>
<dbReference type="EMBL" id="CP062796">
    <property type="protein sequence ID" value="QUL98980.1"/>
    <property type="molecule type" value="Genomic_DNA"/>
</dbReference>
<dbReference type="KEGG" id="fcz:IMF26_02605"/>